<name>A0A6I4ZXM5_9BACI</name>
<proteinExistence type="predicted"/>
<organism evidence="3 4">
    <name type="scientific">Pontibacillus yanchengensis</name>
    <dbReference type="NCBI Taxonomy" id="462910"/>
    <lineage>
        <taxon>Bacteria</taxon>
        <taxon>Bacillati</taxon>
        <taxon>Bacillota</taxon>
        <taxon>Bacilli</taxon>
        <taxon>Bacillales</taxon>
        <taxon>Bacillaceae</taxon>
        <taxon>Pontibacillus</taxon>
    </lineage>
</organism>
<dbReference type="EMBL" id="WMEQ01000002">
    <property type="protein sequence ID" value="MYL32710.1"/>
    <property type="molecule type" value="Genomic_DNA"/>
</dbReference>
<evidence type="ECO:0000256" key="1">
    <source>
        <dbReference type="SAM" id="MobiDB-lite"/>
    </source>
</evidence>
<keyword evidence="2" id="KW-1133">Transmembrane helix</keyword>
<keyword evidence="2" id="KW-0472">Membrane</keyword>
<protein>
    <submittedName>
        <fullName evidence="3">Uncharacterized protein</fullName>
    </submittedName>
</protein>
<comment type="caution">
    <text evidence="3">The sequence shown here is derived from an EMBL/GenBank/DDBJ whole genome shotgun (WGS) entry which is preliminary data.</text>
</comment>
<feature type="transmembrane region" description="Helical" evidence="2">
    <location>
        <begin position="60"/>
        <end position="81"/>
    </location>
</feature>
<keyword evidence="2" id="KW-0812">Transmembrane</keyword>
<dbReference type="AlphaFoldDB" id="A0A6I4ZXM5"/>
<dbReference type="Proteomes" id="UP000468638">
    <property type="component" value="Unassembled WGS sequence"/>
</dbReference>
<dbReference type="RefSeq" id="WP_160849885.1">
    <property type="nucleotide sequence ID" value="NZ_WMEQ01000002.1"/>
</dbReference>
<evidence type="ECO:0000313" key="4">
    <source>
        <dbReference type="Proteomes" id="UP000468638"/>
    </source>
</evidence>
<feature type="compositionally biased region" description="Basic and acidic residues" evidence="1">
    <location>
        <begin position="11"/>
        <end position="24"/>
    </location>
</feature>
<evidence type="ECO:0000256" key="2">
    <source>
        <dbReference type="SAM" id="Phobius"/>
    </source>
</evidence>
<accession>A0A6I4ZXM5</accession>
<sequence length="107" mass="12787">MSNSIEGTYEDQARGLRQLTKEQQTDEEEFKDIDVLNLPPRSSVHNEKPSKTKWRIRYPVIRLLVVLIMLLVLFIPIYMLWNNLNIDPINQERTEASFEFMNHELFH</sequence>
<dbReference type="OrthoDB" id="2971460at2"/>
<gene>
    <name evidence="3" type="ORF">GLW05_03775</name>
</gene>
<evidence type="ECO:0000313" key="3">
    <source>
        <dbReference type="EMBL" id="MYL32710.1"/>
    </source>
</evidence>
<reference evidence="3 4" key="1">
    <citation type="submission" date="2019-11" db="EMBL/GenBank/DDBJ databases">
        <title>Genome sequences of 17 halophilic strains isolated from different environments.</title>
        <authorList>
            <person name="Furrow R.E."/>
        </authorList>
    </citation>
    <scope>NUCLEOTIDE SEQUENCE [LARGE SCALE GENOMIC DNA]</scope>
    <source>
        <strain evidence="3 4">22514_16_FS</strain>
    </source>
</reference>
<feature type="region of interest" description="Disordered" evidence="1">
    <location>
        <begin position="1"/>
        <end position="33"/>
    </location>
</feature>